<organism evidence="3 4">
    <name type="scientific">Marasmius crinis-equi</name>
    <dbReference type="NCBI Taxonomy" id="585013"/>
    <lineage>
        <taxon>Eukaryota</taxon>
        <taxon>Fungi</taxon>
        <taxon>Dikarya</taxon>
        <taxon>Basidiomycota</taxon>
        <taxon>Agaricomycotina</taxon>
        <taxon>Agaricomycetes</taxon>
        <taxon>Agaricomycetidae</taxon>
        <taxon>Agaricales</taxon>
        <taxon>Marasmiineae</taxon>
        <taxon>Marasmiaceae</taxon>
        <taxon>Marasmius</taxon>
    </lineage>
</organism>
<keyword evidence="1" id="KW-1133">Transmembrane helix</keyword>
<feature type="transmembrane region" description="Helical" evidence="1">
    <location>
        <begin position="98"/>
        <end position="116"/>
    </location>
</feature>
<protein>
    <recommendedName>
        <fullName evidence="2">DUF6535 domain-containing protein</fullName>
    </recommendedName>
</protein>
<proteinExistence type="predicted"/>
<dbReference type="InterPro" id="IPR045338">
    <property type="entry name" value="DUF6535"/>
</dbReference>
<reference evidence="3 4" key="1">
    <citation type="submission" date="2024-02" db="EMBL/GenBank/DDBJ databases">
        <title>A draft genome for the cacao thread blight pathogen Marasmius crinis-equi.</title>
        <authorList>
            <person name="Cohen S.P."/>
            <person name="Baruah I.K."/>
            <person name="Amoako-Attah I."/>
            <person name="Bukari Y."/>
            <person name="Meinhardt L.W."/>
            <person name="Bailey B.A."/>
        </authorList>
    </citation>
    <scope>NUCLEOTIDE SEQUENCE [LARGE SCALE GENOMIC DNA]</scope>
    <source>
        <strain evidence="3 4">GH-76</strain>
    </source>
</reference>
<feature type="transmembrane region" description="Helical" evidence="1">
    <location>
        <begin position="33"/>
        <end position="50"/>
    </location>
</feature>
<dbReference type="Proteomes" id="UP001465976">
    <property type="component" value="Unassembled WGS sequence"/>
</dbReference>
<keyword evidence="1" id="KW-0472">Membrane</keyword>
<keyword evidence="1" id="KW-0812">Transmembrane</keyword>
<comment type="caution">
    <text evidence="3">The sequence shown here is derived from an EMBL/GenBank/DDBJ whole genome shotgun (WGS) entry which is preliminary data.</text>
</comment>
<name>A0ABR3FK16_9AGAR</name>
<keyword evidence="4" id="KW-1185">Reference proteome</keyword>
<evidence type="ECO:0000313" key="3">
    <source>
        <dbReference type="EMBL" id="KAL0575731.1"/>
    </source>
</evidence>
<dbReference type="EMBL" id="JBAHYK010000279">
    <property type="protein sequence ID" value="KAL0575731.1"/>
    <property type="molecule type" value="Genomic_DNA"/>
</dbReference>
<sequence>MEPTIEESWETIMKKVDGIDDGMEKGWKEDIDTLLVFAGLFSAVVTAFTVESYQWLSEDPSDTAVLVLSQISRQLNGQNTVQNPPFTPSPSAVRINTFWFLSLILSLVDALLGLMCKQWLREYRRPTNTQTPDQWLALRCFRSKSFERWNAASFFAALPIILEIALFSFFAGLLELLWMRHHIPFGFAVAVIASAALLYLITTLLPGIDIIRIAFSIHPDLHDHSSDMVIEERLSNVPEVHHLCPYKSPQSWAVFRLLASIFTLYPEVSRAVISFVYDGYYKKCATRVSLDSVRALTKRLRDPGNWSSVDLDIVQHFSKISNCPDMYGLSGYRWMVQEFQDTPSMVPHLQTVLQALPPHLVMPVVFDRDIVRLDRDWSTDDVEEALRGTDSIPEWPYPTQAKGARNLFEISDLNQVRLLFYHHLWIASPLYIHGTTSPLTWNELPALSPKQRQAPLTRILELMEVGAYDIAEAYLYHIIQNDAVLYSNIEEMVRVAQSIGYCDLRSLTKPDSAGDETKQLLANFLRWFSERLIERRAFVLHAELYRFIDALDVFRVGQGLPTNYFGRVPFHFPVSLQRLGMLLQDPIKTDIAVEMIEECKRAWNAEKDAMNPGTIHPLLNHLLSFVLGSIPREARPPHLEGVLTQYGWTSPTSDQASRVMSSKGLLSLLVFCNEGRGTALNAQDSRTLHQWDCALQCVAHVNGLPLDYFESYPLDGEVSGTAEAGVQT</sequence>
<feature type="transmembrane region" description="Helical" evidence="1">
    <location>
        <begin position="149"/>
        <end position="171"/>
    </location>
</feature>
<evidence type="ECO:0000256" key="1">
    <source>
        <dbReference type="SAM" id="Phobius"/>
    </source>
</evidence>
<feature type="transmembrane region" description="Helical" evidence="1">
    <location>
        <begin position="183"/>
        <end position="205"/>
    </location>
</feature>
<accession>A0ABR3FK16</accession>
<evidence type="ECO:0000259" key="2">
    <source>
        <dbReference type="Pfam" id="PF20153"/>
    </source>
</evidence>
<gene>
    <name evidence="3" type="ORF">V5O48_006244</name>
</gene>
<feature type="domain" description="DUF6535" evidence="2">
    <location>
        <begin position="9"/>
        <end position="178"/>
    </location>
</feature>
<evidence type="ECO:0000313" key="4">
    <source>
        <dbReference type="Proteomes" id="UP001465976"/>
    </source>
</evidence>
<dbReference type="Pfam" id="PF20153">
    <property type="entry name" value="DUF6535"/>
    <property type="match status" value="1"/>
</dbReference>